<dbReference type="Proteomes" id="UP000183469">
    <property type="component" value="Unassembled WGS sequence"/>
</dbReference>
<dbReference type="SUPFAM" id="SSF53041">
    <property type="entry name" value="Resolvase-like"/>
    <property type="match status" value="1"/>
</dbReference>
<evidence type="ECO:0000259" key="1">
    <source>
        <dbReference type="SMART" id="SM00857"/>
    </source>
</evidence>
<gene>
    <name evidence="2" type="ORF">SAMN05660648_01066</name>
</gene>
<organism evidence="2 3">
    <name type="scientific">Selenomonas ruminantium</name>
    <dbReference type="NCBI Taxonomy" id="971"/>
    <lineage>
        <taxon>Bacteria</taxon>
        <taxon>Bacillati</taxon>
        <taxon>Bacillota</taxon>
        <taxon>Negativicutes</taxon>
        <taxon>Selenomonadales</taxon>
        <taxon>Selenomonadaceae</taxon>
        <taxon>Selenomonas</taxon>
    </lineage>
</organism>
<evidence type="ECO:0000313" key="3">
    <source>
        <dbReference type="Proteomes" id="UP000183469"/>
    </source>
</evidence>
<accession>A0A1H3WP86</accession>
<dbReference type="RefSeq" id="WP_074671428.1">
    <property type="nucleotide sequence ID" value="NZ_FNQG01000004.1"/>
</dbReference>
<dbReference type="AlphaFoldDB" id="A0A1H3WP86"/>
<dbReference type="GO" id="GO:0000150">
    <property type="term" value="F:DNA strand exchange activity"/>
    <property type="evidence" value="ECO:0007669"/>
    <property type="project" value="InterPro"/>
</dbReference>
<dbReference type="InterPro" id="IPR036162">
    <property type="entry name" value="Resolvase-like_N_sf"/>
</dbReference>
<dbReference type="Pfam" id="PF00239">
    <property type="entry name" value="Resolvase"/>
    <property type="match status" value="1"/>
</dbReference>
<dbReference type="SMART" id="SM00857">
    <property type="entry name" value="Resolvase"/>
    <property type="match status" value="1"/>
</dbReference>
<dbReference type="InterPro" id="IPR006119">
    <property type="entry name" value="Resolv_N"/>
</dbReference>
<proteinExistence type="predicted"/>
<evidence type="ECO:0000313" key="2">
    <source>
        <dbReference type="EMBL" id="SDZ88770.1"/>
    </source>
</evidence>
<feature type="domain" description="Resolvase/invertase-type recombinase catalytic" evidence="1">
    <location>
        <begin position="5"/>
        <end position="138"/>
    </location>
</feature>
<reference evidence="2 3" key="1">
    <citation type="submission" date="2016-10" db="EMBL/GenBank/DDBJ databases">
        <authorList>
            <person name="de Groot N.N."/>
        </authorList>
    </citation>
    <scope>NUCLEOTIDE SEQUENCE [LARGE SCALE GENOMIC DNA]</scope>
    <source>
        <strain evidence="2 3">DSM 2872</strain>
    </source>
</reference>
<dbReference type="GO" id="GO:0003677">
    <property type="term" value="F:DNA binding"/>
    <property type="evidence" value="ECO:0007669"/>
    <property type="project" value="InterPro"/>
</dbReference>
<dbReference type="OrthoDB" id="9797501at2"/>
<name>A0A1H3WP86_SELRU</name>
<protein>
    <submittedName>
        <fullName evidence="2">Site-specific DNA recombinase</fullName>
    </submittedName>
</protein>
<sequence length="217" mass="25006">MPAKTYGYAENSADVDALQAYAGVDVILEDMPERGQYRMLRRFLREGDTLMVTALSSLGDSDGPIGDELDYFLQHEIRLVVLELPITMQKLDTSSTALVYQTVKEVLQVWQQHKEAVQVQRMVRQKEGIQAARKAGRQFGRPVIDYPKEWKCVFEQWQARDISAVEASRKLKLSRSTFFVWRSDIGKGINKSRHHKRHGNMRVPFVVRKCYSKISLT</sequence>
<dbReference type="EMBL" id="FNQG01000004">
    <property type="protein sequence ID" value="SDZ88770.1"/>
    <property type="molecule type" value="Genomic_DNA"/>
</dbReference>
<dbReference type="Gene3D" id="3.40.50.1390">
    <property type="entry name" value="Resolvase, N-terminal catalytic domain"/>
    <property type="match status" value="1"/>
</dbReference>